<dbReference type="Pfam" id="PF02823">
    <property type="entry name" value="ATP-synt_DE_N"/>
    <property type="match status" value="1"/>
</dbReference>
<dbReference type="InterPro" id="IPR024037">
    <property type="entry name" value="Alt_ATP_synth_F1_esu"/>
</dbReference>
<dbReference type="InterPro" id="IPR001469">
    <property type="entry name" value="ATP_synth_F1_dsu/esu"/>
</dbReference>
<feature type="coiled-coil region" evidence="11">
    <location>
        <begin position="86"/>
        <end position="113"/>
    </location>
</feature>
<evidence type="ECO:0000313" key="14">
    <source>
        <dbReference type="Proteomes" id="UP001321825"/>
    </source>
</evidence>
<dbReference type="Proteomes" id="UP001321825">
    <property type="component" value="Chromosome"/>
</dbReference>
<evidence type="ECO:0000259" key="12">
    <source>
        <dbReference type="Pfam" id="PF02823"/>
    </source>
</evidence>
<feature type="domain" description="ATP synthase F1 complex delta/epsilon subunit N-terminal" evidence="12">
    <location>
        <begin position="1"/>
        <end position="77"/>
    </location>
</feature>
<dbReference type="KEGG" id="mcau:MIT9_P2217"/>
<dbReference type="NCBIfam" id="NF004871">
    <property type="entry name" value="PRK06228.1"/>
    <property type="match status" value="1"/>
</dbReference>
<comment type="function">
    <text evidence="1">Produces ATP from ADP in the presence of a proton gradient across the membrane.</text>
</comment>
<evidence type="ECO:0000256" key="2">
    <source>
        <dbReference type="ARBA" id="ARBA00004184"/>
    </source>
</evidence>
<evidence type="ECO:0000256" key="7">
    <source>
        <dbReference type="ARBA" id="ARBA00023136"/>
    </source>
</evidence>
<accession>A0AAU9BV77</accession>
<dbReference type="AlphaFoldDB" id="A0AAU9BV77"/>
<dbReference type="InterPro" id="IPR020546">
    <property type="entry name" value="ATP_synth_F1_dsu/esu_N"/>
</dbReference>
<evidence type="ECO:0000256" key="5">
    <source>
        <dbReference type="ARBA" id="ARBA00022448"/>
    </source>
</evidence>
<comment type="similarity">
    <text evidence="3">Belongs to the ATPase epsilon chain family.</text>
</comment>
<dbReference type="GO" id="GO:0012505">
    <property type="term" value="C:endomembrane system"/>
    <property type="evidence" value="ECO:0007669"/>
    <property type="project" value="UniProtKB-SubCell"/>
</dbReference>
<dbReference type="RefSeq" id="WP_317705023.1">
    <property type="nucleotide sequence ID" value="NZ_AP024714.1"/>
</dbReference>
<evidence type="ECO:0000256" key="6">
    <source>
        <dbReference type="ARBA" id="ARBA00023065"/>
    </source>
</evidence>
<keyword evidence="7" id="KW-0472">Membrane</keyword>
<evidence type="ECO:0000256" key="4">
    <source>
        <dbReference type="ARBA" id="ARBA00014480"/>
    </source>
</evidence>
<organism evidence="13 14">
    <name type="scientific">Methylomarinovum caldicuralii</name>
    <dbReference type="NCBI Taxonomy" id="438856"/>
    <lineage>
        <taxon>Bacteria</taxon>
        <taxon>Pseudomonadati</taxon>
        <taxon>Pseudomonadota</taxon>
        <taxon>Gammaproteobacteria</taxon>
        <taxon>Methylococcales</taxon>
        <taxon>Methylothermaceae</taxon>
        <taxon>Methylomarinovum</taxon>
    </lineage>
</organism>
<dbReference type="SUPFAM" id="SSF51344">
    <property type="entry name" value="Epsilon subunit of F1F0-ATP synthase N-terminal domain"/>
    <property type="match status" value="1"/>
</dbReference>
<sequence length="130" mass="14362">MKLYVLLPERVLLETETVKVRAEAVDGHFCLEPRHVDFIAPLVPGVLSYVTPAGRTAYVAVDEGVLVKCGFEVRVSTFKAVAGDRLEILQAALAQEIRQLNEAEQATRSALARLESGILRQYGRLKTVLQ</sequence>
<keyword evidence="5" id="KW-0813">Transport</keyword>
<dbReference type="InterPro" id="IPR036771">
    <property type="entry name" value="ATPsynth_dsu/esu_N"/>
</dbReference>
<dbReference type="EMBL" id="AP024714">
    <property type="protein sequence ID" value="BCX82631.1"/>
    <property type="molecule type" value="Genomic_DNA"/>
</dbReference>
<keyword evidence="8" id="KW-0066">ATP synthesis</keyword>
<proteinExistence type="inferred from homology"/>
<evidence type="ECO:0000256" key="1">
    <source>
        <dbReference type="ARBA" id="ARBA00003543"/>
    </source>
</evidence>
<evidence type="ECO:0000256" key="8">
    <source>
        <dbReference type="ARBA" id="ARBA00023196"/>
    </source>
</evidence>
<keyword evidence="8" id="KW-0139">CF(1)</keyword>
<keyword evidence="14" id="KW-1185">Reference proteome</keyword>
<reference evidence="14" key="1">
    <citation type="journal article" date="2024" name="Int. J. Syst. Evol. Microbiol.">
        <title>Methylomarinovum tepidoasis sp. nov., a moderately thermophilic methanotroph of the family Methylothermaceae isolated from a deep-sea hydrothermal field.</title>
        <authorList>
            <person name="Hirayama H."/>
            <person name="Takaki Y."/>
            <person name="Abe M."/>
            <person name="Miyazaki M."/>
            <person name="Uematsu K."/>
            <person name="Matsui Y."/>
            <person name="Takai K."/>
        </authorList>
    </citation>
    <scope>NUCLEOTIDE SEQUENCE [LARGE SCALE GENOMIC DNA]</scope>
    <source>
        <strain evidence="14">IT-9</strain>
    </source>
</reference>
<comment type="subcellular location">
    <subcellularLocation>
        <location evidence="2">Endomembrane system</location>
        <topology evidence="2">Peripheral membrane protein</topology>
    </subcellularLocation>
</comment>
<protein>
    <recommendedName>
        <fullName evidence="4">ATP synthase epsilon chain</fullName>
    </recommendedName>
    <alternativeName>
        <fullName evidence="10">ATP synthase F1 sector epsilon subunit</fullName>
    </alternativeName>
    <alternativeName>
        <fullName evidence="9">F-ATPase epsilon subunit</fullName>
    </alternativeName>
</protein>
<keyword evidence="6" id="KW-0406">Ion transport</keyword>
<evidence type="ECO:0000313" key="13">
    <source>
        <dbReference type="EMBL" id="BCX82631.1"/>
    </source>
</evidence>
<dbReference type="GO" id="GO:0046933">
    <property type="term" value="F:proton-transporting ATP synthase activity, rotational mechanism"/>
    <property type="evidence" value="ECO:0007669"/>
    <property type="project" value="InterPro"/>
</dbReference>
<evidence type="ECO:0000256" key="3">
    <source>
        <dbReference type="ARBA" id="ARBA00005712"/>
    </source>
</evidence>
<dbReference type="GO" id="GO:0045259">
    <property type="term" value="C:proton-transporting ATP synthase complex"/>
    <property type="evidence" value="ECO:0007669"/>
    <property type="project" value="UniProtKB-KW"/>
</dbReference>
<dbReference type="CDD" id="cd12152">
    <property type="entry name" value="F1-ATPase_delta"/>
    <property type="match status" value="1"/>
</dbReference>
<evidence type="ECO:0000256" key="9">
    <source>
        <dbReference type="ARBA" id="ARBA00030215"/>
    </source>
</evidence>
<dbReference type="NCBIfam" id="TIGR03166">
    <property type="entry name" value="alt_F1F0_F1_eps"/>
    <property type="match status" value="1"/>
</dbReference>
<evidence type="ECO:0000256" key="11">
    <source>
        <dbReference type="SAM" id="Coils"/>
    </source>
</evidence>
<gene>
    <name evidence="13" type="ORF">MIT9_P2217</name>
</gene>
<evidence type="ECO:0000256" key="10">
    <source>
        <dbReference type="ARBA" id="ARBA00031795"/>
    </source>
</evidence>
<dbReference type="Gene3D" id="2.60.15.10">
    <property type="entry name" value="F0F1 ATP synthase delta/epsilon subunit, N-terminal"/>
    <property type="match status" value="1"/>
</dbReference>
<name>A0AAU9BV77_9GAMM</name>
<keyword evidence="11" id="KW-0175">Coiled coil</keyword>